<evidence type="ECO:0000256" key="2">
    <source>
        <dbReference type="ARBA" id="ARBA00004948"/>
    </source>
</evidence>
<dbReference type="GO" id="GO:0009228">
    <property type="term" value="P:thiamine biosynthetic process"/>
    <property type="evidence" value="ECO:0007669"/>
    <property type="project" value="UniProtKB-KW"/>
</dbReference>
<reference evidence="13 14" key="2">
    <citation type="submission" date="2018-05" db="EMBL/GenBank/DDBJ databases">
        <authorList>
            <person name="Lanie J.A."/>
            <person name="Ng W.-L."/>
            <person name="Kazmierczak K.M."/>
            <person name="Andrzejewski T.M."/>
            <person name="Davidsen T.M."/>
            <person name="Wayne K.J."/>
            <person name="Tettelin H."/>
            <person name="Glass J.I."/>
            <person name="Rusch D."/>
            <person name="Podicherti R."/>
            <person name="Tsui H.-C.T."/>
            <person name="Winkler M.E."/>
        </authorList>
    </citation>
    <scope>NUCLEOTIDE SEQUENCE [LARGE SCALE GENOMIC DNA]</scope>
    <source>
        <strain evidence="13 14">YBY</strain>
    </source>
</reference>
<comment type="subunit">
    <text evidence="4">Homodimer.</text>
</comment>
<name>A0A2U2BEJ7_ALCFA</name>
<dbReference type="InterPro" id="IPR027939">
    <property type="entry name" value="NMT1/THI5"/>
</dbReference>
<evidence type="ECO:0000256" key="9">
    <source>
        <dbReference type="ARBA" id="ARBA00023004"/>
    </source>
</evidence>
<keyword evidence="7" id="KW-0663">Pyridoxal phosphate</keyword>
<comment type="caution">
    <text evidence="13">The sequence shown here is derived from an EMBL/GenBank/DDBJ whole genome shotgun (WGS) entry which is preliminary data.</text>
</comment>
<comment type="function">
    <text evidence="1">Responsible for the formation of the pyrimidine heterocycle in the thiamine biosynthesis pathway. Catalyzes the formation of hydroxymethylpyrimidine phosphate (HMP-P) from histidine and pyridoxal phosphate (PLP). The protein uses PLP and the active site histidine to form HMP-P, generating an inactive enzyme. The enzyme can only undergo a single turnover, which suggests it is a suicide enzyme.</text>
</comment>
<evidence type="ECO:0000256" key="6">
    <source>
        <dbReference type="ARBA" id="ARBA00022723"/>
    </source>
</evidence>
<keyword evidence="8" id="KW-0784">Thiamine biosynthesis</keyword>
<evidence type="ECO:0000256" key="4">
    <source>
        <dbReference type="ARBA" id="ARBA00011738"/>
    </source>
</evidence>
<dbReference type="GO" id="GO:0016740">
    <property type="term" value="F:transferase activity"/>
    <property type="evidence" value="ECO:0007669"/>
    <property type="project" value="UniProtKB-KW"/>
</dbReference>
<evidence type="ECO:0000256" key="8">
    <source>
        <dbReference type="ARBA" id="ARBA00022977"/>
    </source>
</evidence>
<dbReference type="RefSeq" id="WP_109089968.1">
    <property type="nucleotide sequence ID" value="NZ_CP048039.1"/>
</dbReference>
<comment type="pathway">
    <text evidence="2">Cofactor biosynthesis; thiamine diphosphate biosynthesis.</text>
</comment>
<proteinExistence type="inferred from homology"/>
<evidence type="ECO:0000256" key="3">
    <source>
        <dbReference type="ARBA" id="ARBA00009406"/>
    </source>
</evidence>
<dbReference type="InterPro" id="IPR015168">
    <property type="entry name" value="SsuA/THI5"/>
</dbReference>
<accession>A0A2U2BEJ7</accession>
<keyword evidence="9" id="KW-0408">Iron</keyword>
<evidence type="ECO:0000313" key="13">
    <source>
        <dbReference type="EMBL" id="PWE12440.1"/>
    </source>
</evidence>
<evidence type="ECO:0000313" key="14">
    <source>
        <dbReference type="Proteomes" id="UP000245216"/>
    </source>
</evidence>
<dbReference type="STRING" id="511.UZ73_14615"/>
<dbReference type="EMBL" id="QEXO01000007">
    <property type="protein sequence ID" value="PWE12440.1"/>
    <property type="molecule type" value="Genomic_DNA"/>
</dbReference>
<evidence type="ECO:0000256" key="11">
    <source>
        <dbReference type="ARBA" id="ARBA00048179"/>
    </source>
</evidence>
<comment type="catalytic activity">
    <reaction evidence="11">
        <text>N(6)-(pyridoxal phosphate)-L-lysyl-[4-amino-5-hydroxymethyl-2-methylpyrimidine phosphate synthase] + L-histidyl-[4-amino-5-hydroxymethyl-2-methylpyrimidine phosphate synthase] + 2 Fe(3+) + 4 H2O = L-lysyl-[4-amino-5-hydroxymethyl-2-methylpyrimidine phosphate synthase] + (2S)-2-amino-5-hydroxy-4-oxopentanoyl-[4-amino-5-hydroxymethyl-2-methylpyrimidine phosphate synthase] + 4-amino-2-methyl-5-(phosphooxymethyl)pyrimidine + 3-oxopropanoate + 2 Fe(2+) + 2 H(+)</text>
        <dbReference type="Rhea" id="RHEA:65756"/>
        <dbReference type="Rhea" id="RHEA-COMP:16892"/>
        <dbReference type="Rhea" id="RHEA-COMP:16893"/>
        <dbReference type="Rhea" id="RHEA-COMP:16894"/>
        <dbReference type="Rhea" id="RHEA-COMP:16895"/>
        <dbReference type="ChEBI" id="CHEBI:15377"/>
        <dbReference type="ChEBI" id="CHEBI:15378"/>
        <dbReference type="ChEBI" id="CHEBI:29033"/>
        <dbReference type="ChEBI" id="CHEBI:29034"/>
        <dbReference type="ChEBI" id="CHEBI:29969"/>
        <dbReference type="ChEBI" id="CHEBI:29979"/>
        <dbReference type="ChEBI" id="CHEBI:33190"/>
        <dbReference type="ChEBI" id="CHEBI:58354"/>
        <dbReference type="ChEBI" id="CHEBI:143915"/>
        <dbReference type="ChEBI" id="CHEBI:157692"/>
    </reaction>
    <physiologicalReaction direction="left-to-right" evidence="11">
        <dbReference type="Rhea" id="RHEA:65757"/>
    </physiologicalReaction>
</comment>
<dbReference type="GO" id="GO:0046872">
    <property type="term" value="F:metal ion binding"/>
    <property type="evidence" value="ECO:0007669"/>
    <property type="project" value="UniProtKB-KW"/>
</dbReference>
<organism evidence="13 14">
    <name type="scientific">Alcaligenes faecalis</name>
    <dbReference type="NCBI Taxonomy" id="511"/>
    <lineage>
        <taxon>Bacteria</taxon>
        <taxon>Pseudomonadati</taxon>
        <taxon>Pseudomonadota</taxon>
        <taxon>Betaproteobacteria</taxon>
        <taxon>Burkholderiales</taxon>
        <taxon>Alcaligenaceae</taxon>
        <taxon>Alcaligenes</taxon>
    </lineage>
</organism>
<dbReference type="PANTHER" id="PTHR31528">
    <property type="entry name" value="4-AMINO-5-HYDROXYMETHYL-2-METHYLPYRIMIDINE PHOSPHATE SYNTHASE THI11-RELATED"/>
    <property type="match status" value="1"/>
</dbReference>
<dbReference type="Gene3D" id="3.40.190.10">
    <property type="entry name" value="Periplasmic binding protein-like II"/>
    <property type="match status" value="2"/>
</dbReference>
<evidence type="ECO:0000256" key="5">
    <source>
        <dbReference type="ARBA" id="ARBA00022679"/>
    </source>
</evidence>
<gene>
    <name evidence="13" type="ORF">DF183_19730</name>
</gene>
<comment type="similarity">
    <text evidence="3">Belongs to the NMT1/THI5 family.</text>
</comment>
<evidence type="ECO:0000256" key="1">
    <source>
        <dbReference type="ARBA" id="ARBA00003469"/>
    </source>
</evidence>
<dbReference type="AlphaFoldDB" id="A0A2U2BEJ7"/>
<sequence length="339" mass="36009">MTERKALGGRVRLAIGATFLLSTWGAVAEPLNVKLDWTPWAVHAPFHLAVEKGWFKQAGLDVRLEDGNGSVTAVQIVGGSDRFDVGQAALASMVIARSKGLPVKGLATFATSSDIGVLVPKDSGISGPEGLKGRKIAYTAGSLEAPFVDAFLAAGGLRRSDVDLLSVDAAGKAATYAVGRADAVISTIPFVLASVSRQRASNAIPFAQHGLDIVSFGLFTSEAKLASRSQELMTFSNVVAKSWNYIYNGHEQEAVDAIVAQRPNARLDKAILLDQLNILKNYFGPAVEQGSIGVNQPADWDKTIATLERVELIPAGQKATDYYQSDVVTPQSLSSLELK</sequence>
<protein>
    <recommendedName>
        <fullName evidence="10">Thiamine pyrimidine synthase</fullName>
    </recommendedName>
</protein>
<keyword evidence="6" id="KW-0479">Metal-binding</keyword>
<evidence type="ECO:0000259" key="12">
    <source>
        <dbReference type="Pfam" id="PF09084"/>
    </source>
</evidence>
<dbReference type="SUPFAM" id="SSF53850">
    <property type="entry name" value="Periplasmic binding protein-like II"/>
    <property type="match status" value="1"/>
</dbReference>
<evidence type="ECO:0000256" key="10">
    <source>
        <dbReference type="ARBA" id="ARBA00033171"/>
    </source>
</evidence>
<dbReference type="PANTHER" id="PTHR31528:SF1">
    <property type="entry name" value="4-AMINO-5-HYDROXYMETHYL-2-METHYLPYRIMIDINE PHOSPHATE SYNTHASE THI11-RELATED"/>
    <property type="match status" value="1"/>
</dbReference>
<evidence type="ECO:0000256" key="7">
    <source>
        <dbReference type="ARBA" id="ARBA00022898"/>
    </source>
</evidence>
<dbReference type="Pfam" id="PF09084">
    <property type="entry name" value="NMT1"/>
    <property type="match status" value="1"/>
</dbReference>
<keyword evidence="5" id="KW-0808">Transferase</keyword>
<dbReference type="Proteomes" id="UP000245216">
    <property type="component" value="Unassembled WGS sequence"/>
</dbReference>
<feature type="domain" description="SsuA/THI5-like" evidence="12">
    <location>
        <begin position="41"/>
        <end position="248"/>
    </location>
</feature>
<reference evidence="13 14" key="1">
    <citation type="submission" date="2018-05" db="EMBL/GenBank/DDBJ databases">
        <title>Genome Sequence of an Efficient Indole-Degrading Bacterium, Alcaligenes sp.YBY.</title>
        <authorList>
            <person name="Yang B."/>
        </authorList>
    </citation>
    <scope>NUCLEOTIDE SEQUENCE [LARGE SCALE GENOMIC DNA]</scope>
    <source>
        <strain evidence="13 14">YBY</strain>
    </source>
</reference>